<dbReference type="Proteomes" id="UP000279089">
    <property type="component" value="Unassembled WGS sequence"/>
</dbReference>
<dbReference type="PANTHER" id="PTHR48111:SF1">
    <property type="entry name" value="TWO-COMPONENT RESPONSE REGULATOR ORR33"/>
    <property type="match status" value="1"/>
</dbReference>
<dbReference type="PROSITE" id="PS51755">
    <property type="entry name" value="OMPR_PHOB"/>
    <property type="match status" value="1"/>
</dbReference>
<proteinExistence type="predicted"/>
<dbReference type="EMBL" id="RMBX01000001">
    <property type="protein sequence ID" value="RPD42966.1"/>
    <property type="molecule type" value="Genomic_DNA"/>
</dbReference>
<dbReference type="InterPro" id="IPR016032">
    <property type="entry name" value="Sig_transdc_resp-reg_C-effctor"/>
</dbReference>
<evidence type="ECO:0000256" key="5">
    <source>
        <dbReference type="ARBA" id="ARBA00023163"/>
    </source>
</evidence>
<dbReference type="GO" id="GO:0000156">
    <property type="term" value="F:phosphorelay response regulator activity"/>
    <property type="evidence" value="ECO:0007669"/>
    <property type="project" value="TreeGrafter"/>
</dbReference>
<dbReference type="InterPro" id="IPR001789">
    <property type="entry name" value="Sig_transdc_resp-reg_receiver"/>
</dbReference>
<comment type="caution">
    <text evidence="6">Lacks conserved residue(s) required for the propagation of feature annotation.</text>
</comment>
<dbReference type="GO" id="GO:0006355">
    <property type="term" value="P:regulation of DNA-templated transcription"/>
    <property type="evidence" value="ECO:0007669"/>
    <property type="project" value="InterPro"/>
</dbReference>
<evidence type="ECO:0000256" key="2">
    <source>
        <dbReference type="ARBA" id="ARBA00023012"/>
    </source>
</evidence>
<dbReference type="PROSITE" id="PS50110">
    <property type="entry name" value="RESPONSE_REGULATORY"/>
    <property type="match status" value="1"/>
</dbReference>
<feature type="domain" description="Response regulatory" evidence="8">
    <location>
        <begin position="5"/>
        <end position="119"/>
    </location>
</feature>
<sequence length="231" mass="26723">MESLKVIIVRDNKGNPLLAKKFSVEEFIKGCVFQYENWKISRPQALKAHLIIICPELELYQAKHAVKKIRERSDVIPIIAIRLENSIVYKAPLFDAGLDDYLCMPFDGRELTYRVDALIRRTIPLNSDMPETFQIADSLLDYSRLTIRFNADKAFRLTQRQADLLCFFCKHPDVLLKRGEILTHVWGKDDYFLGRSMDVIITGIRKILSASPVIRLETIHGKGFIFHTNKK</sequence>
<protein>
    <submittedName>
        <fullName evidence="10">DNA-binding response regulator</fullName>
    </submittedName>
</protein>
<dbReference type="InterPro" id="IPR011006">
    <property type="entry name" value="CheY-like_superfamily"/>
</dbReference>
<dbReference type="SMART" id="SM00862">
    <property type="entry name" value="Trans_reg_C"/>
    <property type="match status" value="1"/>
</dbReference>
<dbReference type="SUPFAM" id="SSF52172">
    <property type="entry name" value="CheY-like"/>
    <property type="match status" value="1"/>
</dbReference>
<feature type="DNA-binding region" description="OmpR/PhoB-type" evidence="7">
    <location>
        <begin position="130"/>
        <end position="228"/>
    </location>
</feature>
<dbReference type="InterPro" id="IPR039420">
    <property type="entry name" value="WalR-like"/>
</dbReference>
<dbReference type="InterPro" id="IPR001867">
    <property type="entry name" value="OmpR/PhoB-type_DNA-bd"/>
</dbReference>
<reference evidence="11" key="1">
    <citation type="submission" date="2018-11" db="EMBL/GenBank/DDBJ databases">
        <title>Chitinophaga lutea sp.nov., isolate from arsenic contaminated soil.</title>
        <authorList>
            <person name="Zong Y."/>
        </authorList>
    </citation>
    <scope>NUCLEOTIDE SEQUENCE [LARGE SCALE GENOMIC DNA]</scope>
    <source>
        <strain evidence="11">YLT18</strain>
    </source>
</reference>
<dbReference type="Pfam" id="PF00486">
    <property type="entry name" value="Trans_reg_C"/>
    <property type="match status" value="1"/>
</dbReference>
<evidence type="ECO:0000256" key="3">
    <source>
        <dbReference type="ARBA" id="ARBA00023015"/>
    </source>
</evidence>
<dbReference type="GO" id="GO:0032993">
    <property type="term" value="C:protein-DNA complex"/>
    <property type="evidence" value="ECO:0007669"/>
    <property type="project" value="TreeGrafter"/>
</dbReference>
<evidence type="ECO:0000256" key="7">
    <source>
        <dbReference type="PROSITE-ProRule" id="PRU01091"/>
    </source>
</evidence>
<dbReference type="CDD" id="cd00383">
    <property type="entry name" value="trans_reg_C"/>
    <property type="match status" value="1"/>
</dbReference>
<evidence type="ECO:0000259" key="8">
    <source>
        <dbReference type="PROSITE" id="PS50110"/>
    </source>
</evidence>
<keyword evidence="4 7" id="KW-0238">DNA-binding</keyword>
<dbReference type="Gene3D" id="3.40.50.2300">
    <property type="match status" value="1"/>
</dbReference>
<dbReference type="AlphaFoldDB" id="A0A3N4MLM3"/>
<dbReference type="SUPFAM" id="SSF46894">
    <property type="entry name" value="C-terminal effector domain of the bipartite response regulators"/>
    <property type="match status" value="1"/>
</dbReference>
<feature type="domain" description="OmpR/PhoB-type" evidence="9">
    <location>
        <begin position="130"/>
        <end position="228"/>
    </location>
</feature>
<evidence type="ECO:0000256" key="1">
    <source>
        <dbReference type="ARBA" id="ARBA00022553"/>
    </source>
</evidence>
<dbReference type="PANTHER" id="PTHR48111">
    <property type="entry name" value="REGULATOR OF RPOS"/>
    <property type="match status" value="1"/>
</dbReference>
<accession>A0A3N4MLM3</accession>
<keyword evidence="2" id="KW-0902">Two-component regulatory system</keyword>
<organism evidence="10 11">
    <name type="scientific">Chitinophaga barathri</name>
    <dbReference type="NCBI Taxonomy" id="1647451"/>
    <lineage>
        <taxon>Bacteria</taxon>
        <taxon>Pseudomonadati</taxon>
        <taxon>Bacteroidota</taxon>
        <taxon>Chitinophagia</taxon>
        <taxon>Chitinophagales</taxon>
        <taxon>Chitinophagaceae</taxon>
        <taxon>Chitinophaga</taxon>
    </lineage>
</organism>
<dbReference type="Gene3D" id="1.10.10.10">
    <property type="entry name" value="Winged helix-like DNA-binding domain superfamily/Winged helix DNA-binding domain"/>
    <property type="match status" value="1"/>
</dbReference>
<dbReference type="OrthoDB" id="9790442at2"/>
<evidence type="ECO:0000259" key="9">
    <source>
        <dbReference type="PROSITE" id="PS51755"/>
    </source>
</evidence>
<gene>
    <name evidence="10" type="ORF">EG028_01355</name>
</gene>
<dbReference type="GO" id="GO:0005829">
    <property type="term" value="C:cytosol"/>
    <property type="evidence" value="ECO:0007669"/>
    <property type="project" value="TreeGrafter"/>
</dbReference>
<keyword evidence="11" id="KW-1185">Reference proteome</keyword>
<name>A0A3N4MLM3_9BACT</name>
<keyword evidence="3" id="KW-0805">Transcription regulation</keyword>
<dbReference type="InterPro" id="IPR036388">
    <property type="entry name" value="WH-like_DNA-bd_sf"/>
</dbReference>
<evidence type="ECO:0000313" key="11">
    <source>
        <dbReference type="Proteomes" id="UP000279089"/>
    </source>
</evidence>
<dbReference type="RefSeq" id="WP_120514239.1">
    <property type="nucleotide sequence ID" value="NZ_QXZY01000001.1"/>
</dbReference>
<keyword evidence="1" id="KW-0597">Phosphoprotein</keyword>
<evidence type="ECO:0000256" key="6">
    <source>
        <dbReference type="PROSITE-ProRule" id="PRU00169"/>
    </source>
</evidence>
<dbReference type="GO" id="GO:0000976">
    <property type="term" value="F:transcription cis-regulatory region binding"/>
    <property type="evidence" value="ECO:0007669"/>
    <property type="project" value="TreeGrafter"/>
</dbReference>
<comment type="caution">
    <text evidence="10">The sequence shown here is derived from an EMBL/GenBank/DDBJ whole genome shotgun (WGS) entry which is preliminary data.</text>
</comment>
<keyword evidence="5" id="KW-0804">Transcription</keyword>
<evidence type="ECO:0000313" key="10">
    <source>
        <dbReference type="EMBL" id="RPD42966.1"/>
    </source>
</evidence>
<evidence type="ECO:0000256" key="4">
    <source>
        <dbReference type="ARBA" id="ARBA00023125"/>
    </source>
</evidence>